<dbReference type="InterPro" id="IPR039448">
    <property type="entry name" value="Beta_helix"/>
</dbReference>
<dbReference type="InterPro" id="IPR006626">
    <property type="entry name" value="PbH1"/>
</dbReference>
<protein>
    <recommendedName>
        <fullName evidence="1">Right handed beta helix domain-containing protein</fullName>
    </recommendedName>
</protein>
<dbReference type="AlphaFoldDB" id="W2TFN9"/>
<dbReference type="InterPro" id="IPR011050">
    <property type="entry name" value="Pectin_lyase_fold/virulence"/>
</dbReference>
<dbReference type="Pfam" id="PF13229">
    <property type="entry name" value="Beta_helix"/>
    <property type="match status" value="1"/>
</dbReference>
<feature type="domain" description="Right handed beta helix" evidence="1">
    <location>
        <begin position="51"/>
        <end position="194"/>
    </location>
</feature>
<feature type="non-terminal residue" evidence="2">
    <location>
        <position position="203"/>
    </location>
</feature>
<proteinExistence type="predicted"/>
<dbReference type="Proteomes" id="UP000053676">
    <property type="component" value="Unassembled WGS sequence"/>
</dbReference>
<organism evidence="2 3">
    <name type="scientific">Necator americanus</name>
    <name type="common">Human hookworm</name>
    <dbReference type="NCBI Taxonomy" id="51031"/>
    <lineage>
        <taxon>Eukaryota</taxon>
        <taxon>Metazoa</taxon>
        <taxon>Ecdysozoa</taxon>
        <taxon>Nematoda</taxon>
        <taxon>Chromadorea</taxon>
        <taxon>Rhabditida</taxon>
        <taxon>Rhabditina</taxon>
        <taxon>Rhabditomorpha</taxon>
        <taxon>Strongyloidea</taxon>
        <taxon>Ancylostomatidae</taxon>
        <taxon>Bunostominae</taxon>
        <taxon>Necator</taxon>
    </lineage>
</organism>
<evidence type="ECO:0000313" key="3">
    <source>
        <dbReference type="Proteomes" id="UP000053676"/>
    </source>
</evidence>
<evidence type="ECO:0000259" key="1">
    <source>
        <dbReference type="Pfam" id="PF13229"/>
    </source>
</evidence>
<dbReference type="EMBL" id="KI659018">
    <property type="protein sequence ID" value="ETN80658.1"/>
    <property type="molecule type" value="Genomic_DNA"/>
</dbReference>
<sequence>MTGKLYLNGTVSQPIRLFGGATWRGLVVKPGGTLVLSHTTVEGASIGLWIGSEKVQIEHAKILDSVIHGVEVTDSAGQDIDLGHSEILRAKGTGVGIDERKTSTAIRNVAVRDGWGSGIDFVSPTKDVHIENVLISNGSSYAIHITEFPGAPLKSVSVRNVTVADQRRGHAGILISSGSAEEINIDRSIFARNTVPSLIVTLE</sequence>
<dbReference type="Gene3D" id="2.160.20.10">
    <property type="entry name" value="Single-stranded right-handed beta-helix, Pectin lyase-like"/>
    <property type="match status" value="1"/>
</dbReference>
<gene>
    <name evidence="2" type="ORF">NECAME_09050</name>
</gene>
<dbReference type="STRING" id="51031.W2TFN9"/>
<accession>W2TFN9</accession>
<dbReference type="SMART" id="SM00710">
    <property type="entry name" value="PbH1"/>
    <property type="match status" value="5"/>
</dbReference>
<dbReference type="InterPro" id="IPR012334">
    <property type="entry name" value="Pectin_lyas_fold"/>
</dbReference>
<dbReference type="SUPFAM" id="SSF51126">
    <property type="entry name" value="Pectin lyase-like"/>
    <property type="match status" value="1"/>
</dbReference>
<dbReference type="KEGG" id="nai:NECAME_09050"/>
<keyword evidence="3" id="KW-1185">Reference proteome</keyword>
<evidence type="ECO:0000313" key="2">
    <source>
        <dbReference type="EMBL" id="ETN80658.1"/>
    </source>
</evidence>
<name>W2TFN9_NECAM</name>
<reference evidence="3" key="1">
    <citation type="journal article" date="2014" name="Nat. Genet.">
        <title>Genome of the human hookworm Necator americanus.</title>
        <authorList>
            <person name="Tang Y.T."/>
            <person name="Gao X."/>
            <person name="Rosa B.A."/>
            <person name="Abubucker S."/>
            <person name="Hallsworth-Pepin K."/>
            <person name="Martin J."/>
            <person name="Tyagi R."/>
            <person name="Heizer E."/>
            <person name="Zhang X."/>
            <person name="Bhonagiri-Palsikar V."/>
            <person name="Minx P."/>
            <person name="Warren W.C."/>
            <person name="Wang Q."/>
            <person name="Zhan B."/>
            <person name="Hotez P.J."/>
            <person name="Sternberg P.W."/>
            <person name="Dougall A."/>
            <person name="Gaze S.T."/>
            <person name="Mulvenna J."/>
            <person name="Sotillo J."/>
            <person name="Ranganathan S."/>
            <person name="Rabelo E.M."/>
            <person name="Wilson R.K."/>
            <person name="Felgner P.L."/>
            <person name="Bethony J."/>
            <person name="Hawdon J.M."/>
            <person name="Gasser R.B."/>
            <person name="Loukas A."/>
            <person name="Mitreva M."/>
        </authorList>
    </citation>
    <scope>NUCLEOTIDE SEQUENCE [LARGE SCALE GENOMIC DNA]</scope>
</reference>
<dbReference type="OrthoDB" id="5823060at2759"/>